<dbReference type="CDD" id="cd01651">
    <property type="entry name" value="RT_G2_intron"/>
    <property type="match status" value="1"/>
</dbReference>
<dbReference type="PANTHER" id="PTHR34047">
    <property type="entry name" value="NUCLEAR INTRON MATURASE 1, MITOCHONDRIAL-RELATED"/>
    <property type="match status" value="1"/>
</dbReference>
<sequence length="275" mass="32166">LISERARKEPKLQFTSLAHLLNERFLKECYYNLGRDRASGIDGVSWKEYGKQLDENLNNLMTRMKVKRYKPQPAKRVYIPKNEHEKRPLGLPALEDKIVQKAISHVLEAIYEADFLDCSYGFRSERNCHQAINAVDKTIMTKPINYVIEADIKGCFDNVSHKWMMEFLQVRIKDPSFLLLIRRFLKAGYFEAGEIVETEQGTPQGGNLSPMLSNIFLHYVLDLWFEKKVEPQTRGTCHLVRYADDFICMVRYASDAEHIEQALRERFAKFDLELH</sequence>
<dbReference type="InterPro" id="IPR043502">
    <property type="entry name" value="DNA/RNA_pol_sf"/>
</dbReference>
<organism evidence="2">
    <name type="scientific">marine sediment metagenome</name>
    <dbReference type="NCBI Taxonomy" id="412755"/>
    <lineage>
        <taxon>unclassified sequences</taxon>
        <taxon>metagenomes</taxon>
        <taxon>ecological metagenomes</taxon>
    </lineage>
</organism>
<gene>
    <name evidence="2" type="ORF">S01H1_30377</name>
</gene>
<proteinExistence type="predicted"/>
<dbReference type="Pfam" id="PF00078">
    <property type="entry name" value="RVT_1"/>
    <property type="match status" value="1"/>
</dbReference>
<dbReference type="PROSITE" id="PS50878">
    <property type="entry name" value="RT_POL"/>
    <property type="match status" value="1"/>
</dbReference>
<evidence type="ECO:0000313" key="2">
    <source>
        <dbReference type="EMBL" id="GAF97212.1"/>
    </source>
</evidence>
<dbReference type="AlphaFoldDB" id="X0UA31"/>
<name>X0UA31_9ZZZZ</name>
<dbReference type="PANTHER" id="PTHR34047:SF8">
    <property type="entry name" value="PROTEIN YKFC"/>
    <property type="match status" value="1"/>
</dbReference>
<comment type="caution">
    <text evidence="2">The sequence shown here is derived from an EMBL/GenBank/DDBJ whole genome shotgun (WGS) entry which is preliminary data.</text>
</comment>
<protein>
    <recommendedName>
        <fullName evidence="1">Reverse transcriptase domain-containing protein</fullName>
    </recommendedName>
</protein>
<feature type="domain" description="Reverse transcriptase" evidence="1">
    <location>
        <begin position="60"/>
        <end position="275"/>
    </location>
</feature>
<feature type="non-terminal residue" evidence="2">
    <location>
        <position position="1"/>
    </location>
</feature>
<dbReference type="EMBL" id="BARS01018690">
    <property type="protein sequence ID" value="GAF97212.1"/>
    <property type="molecule type" value="Genomic_DNA"/>
</dbReference>
<dbReference type="InterPro" id="IPR051083">
    <property type="entry name" value="GrpII_Intron_Splice-Mob/Def"/>
</dbReference>
<reference evidence="2" key="1">
    <citation type="journal article" date="2014" name="Front. Microbiol.">
        <title>High frequency of phylogenetically diverse reductive dehalogenase-homologous genes in deep subseafloor sedimentary metagenomes.</title>
        <authorList>
            <person name="Kawai M."/>
            <person name="Futagami T."/>
            <person name="Toyoda A."/>
            <person name="Takaki Y."/>
            <person name="Nishi S."/>
            <person name="Hori S."/>
            <person name="Arai W."/>
            <person name="Tsubouchi T."/>
            <person name="Morono Y."/>
            <person name="Uchiyama I."/>
            <person name="Ito T."/>
            <person name="Fujiyama A."/>
            <person name="Inagaki F."/>
            <person name="Takami H."/>
        </authorList>
    </citation>
    <scope>NUCLEOTIDE SEQUENCE</scope>
    <source>
        <strain evidence="2">Expedition CK06-06</strain>
    </source>
</reference>
<accession>X0UA31</accession>
<evidence type="ECO:0000259" key="1">
    <source>
        <dbReference type="PROSITE" id="PS50878"/>
    </source>
</evidence>
<dbReference type="InterPro" id="IPR000477">
    <property type="entry name" value="RT_dom"/>
</dbReference>
<feature type="non-terminal residue" evidence="2">
    <location>
        <position position="275"/>
    </location>
</feature>
<dbReference type="SUPFAM" id="SSF56672">
    <property type="entry name" value="DNA/RNA polymerases"/>
    <property type="match status" value="1"/>
</dbReference>